<keyword evidence="2" id="KW-1185">Reference proteome</keyword>
<dbReference type="AlphaFoldDB" id="A0ABD7SBK2"/>
<reference evidence="2" key="1">
    <citation type="journal article" date="2020" name="Phytopathology">
        <title>Genomic acquisitions in emerging populations of Xanthomonas vasicola pv. vasculorum infecting corn in the U.S. and Argentina.</title>
        <authorList>
            <person name="Perez-Quintero A.L."/>
        </authorList>
    </citation>
    <scope>NUCLEOTIDE SEQUENCE [LARGE SCALE GENOMIC DNA]</scope>
    <source>
        <strain evidence="2">Xvh-L</strain>
    </source>
</reference>
<name>A0ABD7SBK2_XANVA</name>
<organism evidence="1 2">
    <name type="scientific">Xanthomonas vasicola</name>
    <dbReference type="NCBI Taxonomy" id="56459"/>
    <lineage>
        <taxon>Bacteria</taxon>
        <taxon>Pseudomonadati</taxon>
        <taxon>Pseudomonadota</taxon>
        <taxon>Gammaproteobacteria</taxon>
        <taxon>Lysobacterales</taxon>
        <taxon>Lysobacteraceae</taxon>
        <taxon>Xanthomonas</taxon>
    </lineage>
</organism>
<evidence type="ECO:0000313" key="1">
    <source>
        <dbReference type="EMBL" id="TWQ54302.1"/>
    </source>
</evidence>
<comment type="caution">
    <text evidence="1">The sequence shown here is derived from an EMBL/GenBank/DDBJ whole genome shotgun (WGS) entry which is preliminary data.</text>
</comment>
<proteinExistence type="predicted"/>
<gene>
    <name evidence="1" type="ORF">FQK01_08685</name>
</gene>
<dbReference type="Proteomes" id="UP000320455">
    <property type="component" value="Unassembled WGS sequence"/>
</dbReference>
<sequence>MIGPISASGNAARPQFGIEQAAEDPRCVVGQITRRDRSVRMDEFILIQHLYDRVLPGASSDFTCPAARMPLGAPWPSANAWPLGC</sequence>
<evidence type="ECO:0000313" key="2">
    <source>
        <dbReference type="Proteomes" id="UP000320455"/>
    </source>
</evidence>
<protein>
    <submittedName>
        <fullName evidence="1">Uncharacterized protein</fullName>
    </submittedName>
</protein>
<dbReference type="EMBL" id="VOCK01000010">
    <property type="protein sequence ID" value="TWQ54302.1"/>
    <property type="molecule type" value="Genomic_DNA"/>
</dbReference>
<accession>A0ABD7SBK2</accession>